<keyword evidence="2" id="KW-0489">Methyltransferase</keyword>
<name>A0A7I9V495_9ACTN</name>
<feature type="compositionally biased region" description="Basic and acidic residues" evidence="6">
    <location>
        <begin position="1"/>
        <end position="18"/>
    </location>
</feature>
<dbReference type="GO" id="GO:0032259">
    <property type="term" value="P:methylation"/>
    <property type="evidence" value="ECO:0007669"/>
    <property type="project" value="UniProtKB-KW"/>
</dbReference>
<dbReference type="GO" id="GO:0008168">
    <property type="term" value="F:methyltransferase activity"/>
    <property type="evidence" value="ECO:0007669"/>
    <property type="project" value="UniProtKB-KW"/>
</dbReference>
<keyword evidence="8" id="KW-1185">Reference proteome</keyword>
<comment type="similarity">
    <text evidence="1">Belongs to the CFA/CMAS family.</text>
</comment>
<dbReference type="PANTHER" id="PTHR43667">
    <property type="entry name" value="CYCLOPROPANE-FATTY-ACYL-PHOSPHOLIPID SYNTHASE"/>
    <property type="match status" value="1"/>
</dbReference>
<dbReference type="InterPro" id="IPR050723">
    <property type="entry name" value="CFA/CMAS"/>
</dbReference>
<evidence type="ECO:0000256" key="4">
    <source>
        <dbReference type="ARBA" id="ARBA00022691"/>
    </source>
</evidence>
<dbReference type="Proteomes" id="UP000444960">
    <property type="component" value="Unassembled WGS sequence"/>
</dbReference>
<dbReference type="AlphaFoldDB" id="A0A7I9V495"/>
<dbReference type="GO" id="GO:0008610">
    <property type="term" value="P:lipid biosynthetic process"/>
    <property type="evidence" value="ECO:0007669"/>
    <property type="project" value="InterPro"/>
</dbReference>
<sequence>MTVDRDDRPSISRTDRTGRPAVEPAPDSAAAAVRGVAARVLFRRTARAAQVTVDDGSTRSEAGGGGPTMTLVDPDAMFRRLGSSGLIGLGEAYMAGEWTADDLVGVLVPFAERVGTLVPPALQRLRRLVLPSQPPEEENTVDNTRSNISRHYDLSNELFALFLDETLTYSSAHFESDVAAERATAHDLARAQRVKIDRLLDHAGVGPGTRVLEIGTGWGELAVRAAARGATVRSVTLSAEQRLHARRKARDCGFEDRIRVDLLDYRAVHGEYDAVVSVEMIEAVGMAYWPTYFATVERLLAPGGRAAIQAITMPHDRMIASAGTYTWIHKYIFPGGQIPSKEAMRDAAAGAGLRVDETDAFGVHYARTLRLWRERFEANWPRIADLGFDETFRRMWTFYLAYSEAGFASGYLDVVQVRLVRDRR</sequence>
<evidence type="ECO:0000313" key="7">
    <source>
        <dbReference type="EMBL" id="GED99839.1"/>
    </source>
</evidence>
<feature type="region of interest" description="Disordered" evidence="6">
    <location>
        <begin position="52"/>
        <end position="71"/>
    </location>
</feature>
<dbReference type="CDD" id="cd02440">
    <property type="entry name" value="AdoMet_MTases"/>
    <property type="match status" value="1"/>
</dbReference>
<evidence type="ECO:0000256" key="2">
    <source>
        <dbReference type="ARBA" id="ARBA00022603"/>
    </source>
</evidence>
<evidence type="ECO:0000256" key="3">
    <source>
        <dbReference type="ARBA" id="ARBA00022679"/>
    </source>
</evidence>
<dbReference type="EMBL" id="BJOV01000001">
    <property type="protein sequence ID" value="GED99839.1"/>
    <property type="molecule type" value="Genomic_DNA"/>
</dbReference>
<evidence type="ECO:0000256" key="5">
    <source>
        <dbReference type="ARBA" id="ARBA00023098"/>
    </source>
</evidence>
<dbReference type="InterPro" id="IPR003333">
    <property type="entry name" value="CMAS"/>
</dbReference>
<keyword evidence="5" id="KW-0443">Lipid metabolism</keyword>
<gene>
    <name evidence="7" type="primary">cfa</name>
    <name evidence="7" type="ORF">nbrc107696_02860</name>
</gene>
<dbReference type="PANTHER" id="PTHR43667:SF2">
    <property type="entry name" value="FATTY ACID C-METHYL TRANSFERASE"/>
    <property type="match status" value="1"/>
</dbReference>
<dbReference type="SUPFAM" id="SSF53335">
    <property type="entry name" value="S-adenosyl-L-methionine-dependent methyltransferases"/>
    <property type="match status" value="1"/>
</dbReference>
<keyword evidence="4" id="KW-0949">S-adenosyl-L-methionine</keyword>
<evidence type="ECO:0000313" key="8">
    <source>
        <dbReference type="Proteomes" id="UP000444960"/>
    </source>
</evidence>
<feature type="region of interest" description="Disordered" evidence="6">
    <location>
        <begin position="1"/>
        <end position="28"/>
    </location>
</feature>
<dbReference type="OrthoDB" id="9782855at2"/>
<comment type="caution">
    <text evidence="7">The sequence shown here is derived from an EMBL/GenBank/DDBJ whole genome shotgun (WGS) entry which is preliminary data.</text>
</comment>
<proteinExistence type="inferred from homology"/>
<dbReference type="Gene3D" id="3.40.50.150">
    <property type="entry name" value="Vaccinia Virus protein VP39"/>
    <property type="match status" value="1"/>
</dbReference>
<dbReference type="InterPro" id="IPR029063">
    <property type="entry name" value="SAM-dependent_MTases_sf"/>
</dbReference>
<evidence type="ECO:0000256" key="1">
    <source>
        <dbReference type="ARBA" id="ARBA00010815"/>
    </source>
</evidence>
<dbReference type="PIRSF" id="PIRSF003085">
    <property type="entry name" value="CMAS"/>
    <property type="match status" value="1"/>
</dbReference>
<accession>A0A7I9V495</accession>
<reference evidence="8" key="1">
    <citation type="submission" date="2019-06" db="EMBL/GenBank/DDBJ databases">
        <title>Gordonia isolated from sludge of a wastewater treatment plant.</title>
        <authorList>
            <person name="Tamura T."/>
            <person name="Aoyama K."/>
            <person name="Kang Y."/>
            <person name="Saito S."/>
            <person name="Akiyama N."/>
            <person name="Yazawa K."/>
            <person name="Gonoi T."/>
            <person name="Mikami Y."/>
        </authorList>
    </citation>
    <scope>NUCLEOTIDE SEQUENCE [LARGE SCALE GENOMIC DNA]</scope>
    <source>
        <strain evidence="8">NBRC 107696</strain>
    </source>
</reference>
<keyword evidence="3" id="KW-0808">Transferase</keyword>
<dbReference type="Pfam" id="PF02353">
    <property type="entry name" value="CMAS"/>
    <property type="match status" value="1"/>
</dbReference>
<protein>
    <submittedName>
        <fullName evidence="7">Cyclopropane-fatty-acyl-phospholipid synthase</fullName>
    </submittedName>
</protein>
<evidence type="ECO:0000256" key="6">
    <source>
        <dbReference type="SAM" id="MobiDB-lite"/>
    </source>
</evidence>
<dbReference type="RefSeq" id="WP_161893793.1">
    <property type="nucleotide sequence ID" value="NZ_BJOV01000001.1"/>
</dbReference>
<organism evidence="7 8">
    <name type="scientific">Gordonia spumicola</name>
    <dbReference type="NCBI Taxonomy" id="589161"/>
    <lineage>
        <taxon>Bacteria</taxon>
        <taxon>Bacillati</taxon>
        <taxon>Actinomycetota</taxon>
        <taxon>Actinomycetes</taxon>
        <taxon>Mycobacteriales</taxon>
        <taxon>Gordoniaceae</taxon>
        <taxon>Gordonia</taxon>
    </lineage>
</organism>